<evidence type="ECO:0000259" key="2">
    <source>
        <dbReference type="PROSITE" id="PS50940"/>
    </source>
</evidence>
<evidence type="ECO:0000313" key="4">
    <source>
        <dbReference type="Proteomes" id="UP000091820"/>
    </source>
</evidence>
<dbReference type="InterPro" id="IPR036508">
    <property type="entry name" value="Chitin-bd_dom_sf"/>
</dbReference>
<evidence type="ECO:0000256" key="1">
    <source>
        <dbReference type="SAM" id="SignalP"/>
    </source>
</evidence>
<protein>
    <recommendedName>
        <fullName evidence="2">Chitin-binding type-2 domain-containing protein</fullName>
    </recommendedName>
</protein>
<dbReference type="Proteomes" id="UP000091820">
    <property type="component" value="Unassembled WGS sequence"/>
</dbReference>
<dbReference type="GO" id="GO:0008061">
    <property type="term" value="F:chitin binding"/>
    <property type="evidence" value="ECO:0007669"/>
    <property type="project" value="InterPro"/>
</dbReference>
<dbReference type="AlphaFoldDB" id="A0A1A9WP93"/>
<dbReference type="Pfam" id="PF01607">
    <property type="entry name" value="CBM_14"/>
    <property type="match status" value="2"/>
</dbReference>
<dbReference type="EnsemblMetazoa" id="GBRI026889-RA">
    <property type="protein sequence ID" value="GBRI026889-PA"/>
    <property type="gene ID" value="GBRI026889"/>
</dbReference>
<evidence type="ECO:0000313" key="3">
    <source>
        <dbReference type="EnsemblMetazoa" id="GBRI026889-PA"/>
    </source>
</evidence>
<dbReference type="PROSITE" id="PS50940">
    <property type="entry name" value="CHIT_BIND_II"/>
    <property type="match status" value="2"/>
</dbReference>
<keyword evidence="1" id="KW-0732">Signal</keyword>
<dbReference type="Gene3D" id="2.170.140.10">
    <property type="entry name" value="Chitin binding domain"/>
    <property type="match status" value="2"/>
</dbReference>
<keyword evidence="4" id="KW-1185">Reference proteome</keyword>
<dbReference type="SMART" id="SM00494">
    <property type="entry name" value="ChtBD2"/>
    <property type="match status" value="3"/>
</dbReference>
<reference evidence="4" key="1">
    <citation type="submission" date="2014-03" db="EMBL/GenBank/DDBJ databases">
        <authorList>
            <person name="Aksoy S."/>
            <person name="Warren W."/>
            <person name="Wilson R.K."/>
        </authorList>
    </citation>
    <scope>NUCLEOTIDE SEQUENCE [LARGE SCALE GENOMIC DNA]</scope>
    <source>
        <strain evidence="4">IAEA</strain>
    </source>
</reference>
<accession>A0A1A9WP93</accession>
<dbReference type="VEuPathDB" id="VectorBase:GBRI026889"/>
<organism evidence="3 4">
    <name type="scientific">Glossina brevipalpis</name>
    <dbReference type="NCBI Taxonomy" id="37001"/>
    <lineage>
        <taxon>Eukaryota</taxon>
        <taxon>Metazoa</taxon>
        <taxon>Ecdysozoa</taxon>
        <taxon>Arthropoda</taxon>
        <taxon>Hexapoda</taxon>
        <taxon>Insecta</taxon>
        <taxon>Pterygota</taxon>
        <taxon>Neoptera</taxon>
        <taxon>Endopterygota</taxon>
        <taxon>Diptera</taxon>
        <taxon>Brachycera</taxon>
        <taxon>Muscomorpha</taxon>
        <taxon>Hippoboscoidea</taxon>
        <taxon>Glossinidae</taxon>
        <taxon>Glossina</taxon>
    </lineage>
</organism>
<feature type="domain" description="Chitin-binding type-2" evidence="2">
    <location>
        <begin position="156"/>
        <end position="209"/>
    </location>
</feature>
<dbReference type="InterPro" id="IPR002557">
    <property type="entry name" value="Chitin-bd_dom"/>
</dbReference>
<name>A0A1A9WP93_9MUSC</name>
<dbReference type="STRING" id="37001.A0A1A9WP93"/>
<proteinExistence type="predicted"/>
<dbReference type="SUPFAM" id="SSF57625">
    <property type="entry name" value="Invertebrate chitin-binding proteins"/>
    <property type="match status" value="3"/>
</dbReference>
<reference evidence="3" key="2">
    <citation type="submission" date="2020-05" db="UniProtKB">
        <authorList>
            <consortium name="EnsemblMetazoa"/>
        </authorList>
    </citation>
    <scope>IDENTIFICATION</scope>
    <source>
        <strain evidence="3">IAEA</strain>
    </source>
</reference>
<feature type="domain" description="Chitin-binding type-2" evidence="2">
    <location>
        <begin position="228"/>
        <end position="285"/>
    </location>
</feature>
<feature type="signal peptide" evidence="1">
    <location>
        <begin position="1"/>
        <end position="23"/>
    </location>
</feature>
<dbReference type="GO" id="GO:0005576">
    <property type="term" value="C:extracellular region"/>
    <property type="evidence" value="ECO:0007669"/>
    <property type="project" value="InterPro"/>
</dbReference>
<feature type="chain" id="PRO_5008400605" description="Chitin-binding type-2 domain-containing protein" evidence="1">
    <location>
        <begin position="24"/>
        <end position="962"/>
    </location>
</feature>
<sequence length="962" mass="109015">MIKFMKFISQLLWIVIISKISYGRYIEERNYHHLSPPQLPYMNAHSATANGYYNYPYGVVEPPYYPHHQANLFSPPGSYFDQRRGAFRPFPGGGAPILIDYHNRCSENYLGLRAHPTQHQYYYLCNPDCIIFGKCQHLQIFNRTSSQCVHSMLNDITNCSSMGIFPVYSDCHLYYKCNQQLQAHIYSCPSQTIFSPYSKQCIAGNSCSPTQISTNSSLFLMENCEKNFPSCAQNGLFRSTSDCSLYYKCEMQNNGIFLQTRFKCPSDMFYDLQRYQCDIKENVACDCLPTVVDLVYPNPNYYQFPVIMKFHQDISGEKMNNCSKAEDKGSGNEKLITGTTTTTESTAFTTSSDLRTLTDLATQSDETLLTTTTTISPNSLLDDFKIIINNNDEETNSKEEFLNFNPNTEVFFKETLFTDTSTIVANTDFTTDLPDEGSTTTTTGNTETNNFSFDSLALKGDLIETTQGPELRTEKHNTDENIDNSTENPIEQPFIEIFTTTNEGITDSVSEESLNEITNIVNSDNKTDFTQHISTTITQTNQLHNKTESISNIKHKPQIILKSTTTSPLSPLTVNPNDFNSIDYDIIGDEKAVLDDELVIEDLSEFIKQSSNRNVISEQEGSGEEEEEDDKLGILNGMQLANENLKGSDVKNQEKTKSSAISLENASIEIADLLPNYGKINDCEKFGDYRKPFKECTTEQFLNEKSTENVENILTSSLKYLPDNEFIEGKVILYDDMIRNTSDILKDEEIEIEFLPVSDKNNAHNNNNVSKANSSQSKNNLKSEIIDFQYDSFTTDYPDIGHTSTQPTSKLTLFQNITKQNNSNEIILNYFLKNNNNNCNIKMYLTYPYKHHSTHLQKKDTEPVIFTNFSITVTEAGNGSKLNATIPRLEIQIEDPLDVHFLINPYGCTHNHHEPRNDILVHGNVMSTESFSISETTSNSHAVFIKWYANSSNKTLALETAN</sequence>